<dbReference type="EMBL" id="JBGBPQ010000029">
    <property type="protein sequence ID" value="KAL1496291.1"/>
    <property type="molecule type" value="Genomic_DNA"/>
</dbReference>
<evidence type="ECO:0000313" key="3">
    <source>
        <dbReference type="Proteomes" id="UP001515480"/>
    </source>
</evidence>
<protein>
    <submittedName>
        <fullName evidence="2">Uncharacterized protein</fullName>
    </submittedName>
</protein>
<feature type="compositionally biased region" description="Basic and acidic residues" evidence="1">
    <location>
        <begin position="130"/>
        <end position="142"/>
    </location>
</feature>
<evidence type="ECO:0000256" key="1">
    <source>
        <dbReference type="SAM" id="MobiDB-lite"/>
    </source>
</evidence>
<dbReference type="Proteomes" id="UP001515480">
    <property type="component" value="Unassembled WGS sequence"/>
</dbReference>
<feature type="compositionally biased region" description="Basic and acidic residues" evidence="1">
    <location>
        <begin position="176"/>
        <end position="188"/>
    </location>
</feature>
<accession>A0AB34IC64</accession>
<feature type="compositionally biased region" description="Gly residues" evidence="1">
    <location>
        <begin position="195"/>
        <end position="212"/>
    </location>
</feature>
<feature type="region of interest" description="Disordered" evidence="1">
    <location>
        <begin position="130"/>
        <end position="212"/>
    </location>
</feature>
<name>A0AB34IC64_PRYPA</name>
<organism evidence="2 3">
    <name type="scientific">Prymnesium parvum</name>
    <name type="common">Toxic golden alga</name>
    <dbReference type="NCBI Taxonomy" id="97485"/>
    <lineage>
        <taxon>Eukaryota</taxon>
        <taxon>Haptista</taxon>
        <taxon>Haptophyta</taxon>
        <taxon>Prymnesiophyceae</taxon>
        <taxon>Prymnesiales</taxon>
        <taxon>Prymnesiaceae</taxon>
        <taxon>Prymnesium</taxon>
    </lineage>
</organism>
<dbReference type="AlphaFoldDB" id="A0AB34IC64"/>
<comment type="caution">
    <text evidence="2">The sequence shown here is derived from an EMBL/GenBank/DDBJ whole genome shotgun (WGS) entry which is preliminary data.</text>
</comment>
<reference evidence="2 3" key="1">
    <citation type="journal article" date="2024" name="Science">
        <title>Giant polyketide synthase enzymes in the biosynthesis of giant marine polyether toxins.</title>
        <authorList>
            <person name="Fallon T.R."/>
            <person name="Shende V.V."/>
            <person name="Wierzbicki I.H."/>
            <person name="Pendleton A.L."/>
            <person name="Watervoot N.F."/>
            <person name="Auber R.P."/>
            <person name="Gonzalez D.J."/>
            <person name="Wisecaver J.H."/>
            <person name="Moore B.S."/>
        </authorList>
    </citation>
    <scope>NUCLEOTIDE SEQUENCE [LARGE SCALE GENOMIC DNA]</scope>
    <source>
        <strain evidence="2 3">12B1</strain>
    </source>
</reference>
<keyword evidence="3" id="KW-1185">Reference proteome</keyword>
<gene>
    <name evidence="2" type="ORF">AB1Y20_016253</name>
</gene>
<proteinExistence type="predicted"/>
<evidence type="ECO:0000313" key="2">
    <source>
        <dbReference type="EMBL" id="KAL1496291.1"/>
    </source>
</evidence>
<sequence>MVGRWLRWAHAMEEVGGRRRRNAGPPGGRRRMRQARCGGLAGEVVEAKRVNKLMQTYAPDGVPVSAYGSGYALRSHPAGRVPACPQLPQYVLDATAQKPEDIDAQLLKDYQSLVGALLYCAVNTPTRNELHSISHAPRDTRRMTAARSPSTDPAAREGEEGEQEGGHSPGGAAPESESREEYEGERTRGRAGSSQEGGEGGGDWGGGGSEPE</sequence>